<dbReference type="RefSeq" id="WP_089254378.1">
    <property type="nucleotide sequence ID" value="NZ_FZPH01000017.1"/>
</dbReference>
<name>A0A239PBC5_9ACTN</name>
<dbReference type="Proteomes" id="UP000198362">
    <property type="component" value="Unassembled WGS sequence"/>
</dbReference>
<gene>
    <name evidence="2" type="ORF">SAMN05421812_1174</name>
</gene>
<evidence type="ECO:0000313" key="3">
    <source>
        <dbReference type="Proteomes" id="UP000198362"/>
    </source>
</evidence>
<evidence type="ECO:0000313" key="2">
    <source>
        <dbReference type="EMBL" id="SNT64360.1"/>
    </source>
</evidence>
<protein>
    <recommendedName>
        <fullName evidence="4">Lipoprotein LprG</fullName>
    </recommendedName>
</protein>
<dbReference type="OrthoDB" id="4350224at2"/>
<keyword evidence="3" id="KW-1185">Reference proteome</keyword>
<dbReference type="AlphaFoldDB" id="A0A239PBC5"/>
<accession>A0A239PBC5</accession>
<reference evidence="2 3" key="1">
    <citation type="submission" date="2017-06" db="EMBL/GenBank/DDBJ databases">
        <authorList>
            <person name="Kim H.J."/>
            <person name="Triplett B.A."/>
        </authorList>
    </citation>
    <scope>NUCLEOTIDE SEQUENCE [LARGE SCALE GENOMIC DNA]</scope>
    <source>
        <strain evidence="2 3">CGMCC 4.5593</strain>
    </source>
</reference>
<proteinExistence type="predicted"/>
<sequence length="250" mass="25567">MRTVSVKWAIPVAVAAALLAGCGSKDGGTAGAPAPAATSASPTAVALADKAGDDILAASRDAIKEAKSFRLKGSFAEDGKTITMDLKLNGEAVQGTLSMGKGQGTVEILAVDGQQFIRPDKKFWDVNAGADVGATIAQLMGKKWAKLSTKDEDLAALFAPVSALDELLKPDGGSVVKGETKKIGGVDAIALMDSAVAEEKLWIATTGKPYPVLLESPSDGTMSFSEFGKDPGIKAPAASSVIDFDKLTGN</sequence>
<evidence type="ECO:0000256" key="1">
    <source>
        <dbReference type="SAM" id="SignalP"/>
    </source>
</evidence>
<keyword evidence="1" id="KW-0732">Signal</keyword>
<evidence type="ECO:0008006" key="4">
    <source>
        <dbReference type="Google" id="ProtNLM"/>
    </source>
</evidence>
<dbReference type="PROSITE" id="PS51257">
    <property type="entry name" value="PROKAR_LIPOPROTEIN"/>
    <property type="match status" value="1"/>
</dbReference>
<organism evidence="2 3">
    <name type="scientific">Asanoa hainanensis</name>
    <dbReference type="NCBI Taxonomy" id="560556"/>
    <lineage>
        <taxon>Bacteria</taxon>
        <taxon>Bacillati</taxon>
        <taxon>Actinomycetota</taxon>
        <taxon>Actinomycetes</taxon>
        <taxon>Micromonosporales</taxon>
        <taxon>Micromonosporaceae</taxon>
        <taxon>Asanoa</taxon>
    </lineage>
</organism>
<dbReference type="Gene3D" id="2.50.20.20">
    <property type="match status" value="1"/>
</dbReference>
<feature type="chain" id="PRO_5038369763" description="Lipoprotein LprG" evidence="1">
    <location>
        <begin position="21"/>
        <end position="250"/>
    </location>
</feature>
<feature type="signal peptide" evidence="1">
    <location>
        <begin position="1"/>
        <end position="20"/>
    </location>
</feature>
<dbReference type="EMBL" id="FZPH01000017">
    <property type="protein sequence ID" value="SNT64360.1"/>
    <property type="molecule type" value="Genomic_DNA"/>
</dbReference>